<keyword evidence="2" id="KW-0548">Nucleotidyltransferase</keyword>
<organism evidence="3 4">
    <name type="scientific">Streptomyces gamaensis</name>
    <dbReference type="NCBI Taxonomy" id="1763542"/>
    <lineage>
        <taxon>Bacteria</taxon>
        <taxon>Bacillati</taxon>
        <taxon>Actinomycetota</taxon>
        <taxon>Actinomycetes</taxon>
        <taxon>Kitasatosporales</taxon>
        <taxon>Streptomycetaceae</taxon>
        <taxon>Streptomyces</taxon>
    </lineage>
</organism>
<dbReference type="EMBL" id="JBHSPB010000006">
    <property type="protein sequence ID" value="MFC5720968.1"/>
    <property type="molecule type" value="Genomic_DNA"/>
</dbReference>
<evidence type="ECO:0000313" key="4">
    <source>
        <dbReference type="Proteomes" id="UP001596083"/>
    </source>
</evidence>
<sequence>MHQHTSQVPAPRTTAVVLAGCATAPPCLPVPREFVRTAGRTTIEHTLRIFESARNVDEVIVMMAPDRVPDVERIILNAALRKVRWVLPAAATYGENVRRAIDALSAGLDDGQDPGVLFHDAVSPLVSPQIIADCAAALREHEAVAVALPTESPDGAGGARAPQAFRLSTVRRAYGIAARSARHDGTHHDADDARATVERYLPDVPVHAVEADERTLTAAHPVATAHRLTRLVSALGTSGGTARPARPTRRAMVVFGTDHGFGQDLAALCGMDVFTHGHAGTGSHAEASAYVENALAEAYERAGRVDCVVHVADGLADVVRRATTEQSMLVTHLAPLRIARLAYRYLTASNGQLLLCTADGRSPGGPGSRLTAAGASATVTFARSLAEEWAEDGVRVTCTALGPGASPSPPAGSR</sequence>
<name>A0ABW0YZV4_9ACTN</name>
<dbReference type="InterPro" id="IPR036291">
    <property type="entry name" value="NAD(P)-bd_dom_sf"/>
</dbReference>
<evidence type="ECO:0000256" key="1">
    <source>
        <dbReference type="ARBA" id="ARBA00022679"/>
    </source>
</evidence>
<proteinExistence type="predicted"/>
<dbReference type="InterPro" id="IPR034683">
    <property type="entry name" value="IspD/TarI"/>
</dbReference>
<dbReference type="Gene3D" id="3.40.50.720">
    <property type="entry name" value="NAD(P)-binding Rossmann-like Domain"/>
    <property type="match status" value="1"/>
</dbReference>
<evidence type="ECO:0000256" key="2">
    <source>
        <dbReference type="ARBA" id="ARBA00022695"/>
    </source>
</evidence>
<dbReference type="SUPFAM" id="SSF51735">
    <property type="entry name" value="NAD(P)-binding Rossmann-fold domains"/>
    <property type="match status" value="1"/>
</dbReference>
<dbReference type="InterPro" id="IPR029044">
    <property type="entry name" value="Nucleotide-diphossugar_trans"/>
</dbReference>
<protein>
    <submittedName>
        <fullName evidence="3">SDR family oxidoreductase</fullName>
    </submittedName>
</protein>
<reference evidence="4" key="1">
    <citation type="journal article" date="2019" name="Int. J. Syst. Evol. Microbiol.">
        <title>The Global Catalogue of Microorganisms (GCM) 10K type strain sequencing project: providing services to taxonomists for standard genome sequencing and annotation.</title>
        <authorList>
            <consortium name="The Broad Institute Genomics Platform"/>
            <consortium name="The Broad Institute Genome Sequencing Center for Infectious Disease"/>
            <person name="Wu L."/>
            <person name="Ma J."/>
        </authorList>
    </citation>
    <scope>NUCLEOTIDE SEQUENCE [LARGE SCALE GENOMIC DNA]</scope>
    <source>
        <strain evidence="4">CGMCC 4.7304</strain>
    </source>
</reference>
<dbReference type="PANTHER" id="PTHR43015">
    <property type="entry name" value="D-RIBITOL-5-PHOSPHATE CYTIDYLYLTRANSFERASE"/>
    <property type="match status" value="1"/>
</dbReference>
<dbReference type="PANTHER" id="PTHR43015:SF1">
    <property type="entry name" value="D-RIBITOL-5-PHOSPHATE CYTIDYLYLTRANSFERASE"/>
    <property type="match status" value="1"/>
</dbReference>
<keyword evidence="1" id="KW-0808">Transferase</keyword>
<gene>
    <name evidence="3" type="ORF">ACFP1Z_12400</name>
</gene>
<dbReference type="Gene3D" id="3.90.550.10">
    <property type="entry name" value="Spore Coat Polysaccharide Biosynthesis Protein SpsA, Chain A"/>
    <property type="match status" value="1"/>
</dbReference>
<dbReference type="Pfam" id="PF01128">
    <property type="entry name" value="IspD"/>
    <property type="match status" value="1"/>
</dbReference>
<dbReference type="RefSeq" id="WP_390316167.1">
    <property type="nucleotide sequence ID" value="NZ_JBHSPB010000006.1"/>
</dbReference>
<comment type="caution">
    <text evidence="3">The sequence shown here is derived from an EMBL/GenBank/DDBJ whole genome shotgun (WGS) entry which is preliminary data.</text>
</comment>
<dbReference type="Proteomes" id="UP001596083">
    <property type="component" value="Unassembled WGS sequence"/>
</dbReference>
<dbReference type="Pfam" id="PF13561">
    <property type="entry name" value="adh_short_C2"/>
    <property type="match status" value="1"/>
</dbReference>
<accession>A0ABW0YZV4</accession>
<dbReference type="SUPFAM" id="SSF53448">
    <property type="entry name" value="Nucleotide-diphospho-sugar transferases"/>
    <property type="match status" value="1"/>
</dbReference>
<dbReference type="InterPro" id="IPR002347">
    <property type="entry name" value="SDR_fam"/>
</dbReference>
<evidence type="ECO:0000313" key="3">
    <source>
        <dbReference type="EMBL" id="MFC5720968.1"/>
    </source>
</evidence>
<keyword evidence="4" id="KW-1185">Reference proteome</keyword>